<proteinExistence type="predicted"/>
<name>A0ABW5Y9H3_9SPHI</name>
<protein>
    <submittedName>
        <fullName evidence="1">Uncharacterized protein</fullName>
    </submittedName>
</protein>
<reference evidence="2" key="1">
    <citation type="journal article" date="2019" name="Int. J. Syst. Evol. Microbiol.">
        <title>The Global Catalogue of Microorganisms (GCM) 10K type strain sequencing project: providing services to taxonomists for standard genome sequencing and annotation.</title>
        <authorList>
            <consortium name="The Broad Institute Genomics Platform"/>
            <consortium name="The Broad Institute Genome Sequencing Center for Infectious Disease"/>
            <person name="Wu L."/>
            <person name="Ma J."/>
        </authorList>
    </citation>
    <scope>NUCLEOTIDE SEQUENCE [LARGE SCALE GENOMIC DNA]</scope>
    <source>
        <strain evidence="2">KCTC 22437</strain>
    </source>
</reference>
<accession>A0ABW5Y9H3</accession>
<dbReference type="EMBL" id="JBHUPD010000001">
    <property type="protein sequence ID" value="MFD2871958.1"/>
    <property type="molecule type" value="Genomic_DNA"/>
</dbReference>
<evidence type="ECO:0000313" key="1">
    <source>
        <dbReference type="EMBL" id="MFD2871958.1"/>
    </source>
</evidence>
<evidence type="ECO:0000313" key="2">
    <source>
        <dbReference type="Proteomes" id="UP001597557"/>
    </source>
</evidence>
<keyword evidence="2" id="KW-1185">Reference proteome</keyword>
<sequence length="124" mass="14529">MQPLKMLNNVQKARLLHSLLIQEIPEFLGYLNELTETVLNDKERIKSEWNDQMINPDFWFELAEQVQKVMAKYPKQLYKSTNVFADQLFDGYTAIFTIHGLTQYVALSKNTDPKFKPAVELLFT</sequence>
<gene>
    <name evidence="1" type="ORF">ACFS5N_05730</name>
</gene>
<dbReference type="RefSeq" id="WP_377183149.1">
    <property type="nucleotide sequence ID" value="NZ_JBHUPD010000001.1"/>
</dbReference>
<organism evidence="1 2">
    <name type="scientific">Mucilaginibacter ximonensis</name>
    <dbReference type="NCBI Taxonomy" id="538021"/>
    <lineage>
        <taxon>Bacteria</taxon>
        <taxon>Pseudomonadati</taxon>
        <taxon>Bacteroidota</taxon>
        <taxon>Sphingobacteriia</taxon>
        <taxon>Sphingobacteriales</taxon>
        <taxon>Sphingobacteriaceae</taxon>
        <taxon>Mucilaginibacter</taxon>
    </lineage>
</organism>
<comment type="caution">
    <text evidence="1">The sequence shown here is derived from an EMBL/GenBank/DDBJ whole genome shotgun (WGS) entry which is preliminary data.</text>
</comment>
<dbReference type="Proteomes" id="UP001597557">
    <property type="component" value="Unassembled WGS sequence"/>
</dbReference>